<keyword evidence="3" id="KW-1185">Reference proteome</keyword>
<reference evidence="2" key="1">
    <citation type="submission" date="2017-07" db="EMBL/GenBank/DDBJ databases">
        <title>Taro Niue Genome Assembly and Annotation.</title>
        <authorList>
            <person name="Atibalentja N."/>
            <person name="Keating K."/>
            <person name="Fields C.J."/>
        </authorList>
    </citation>
    <scope>NUCLEOTIDE SEQUENCE</scope>
    <source>
        <strain evidence="2">Niue_2</strain>
        <tissue evidence="2">Leaf</tissue>
    </source>
</reference>
<feature type="region of interest" description="Disordered" evidence="1">
    <location>
        <begin position="211"/>
        <end position="232"/>
    </location>
</feature>
<dbReference type="EMBL" id="NMUH01006600">
    <property type="protein sequence ID" value="MQM15603.1"/>
    <property type="molecule type" value="Genomic_DNA"/>
</dbReference>
<evidence type="ECO:0000313" key="2">
    <source>
        <dbReference type="EMBL" id="MQM15603.1"/>
    </source>
</evidence>
<organism evidence="2 3">
    <name type="scientific">Colocasia esculenta</name>
    <name type="common">Wild taro</name>
    <name type="synonym">Arum esculentum</name>
    <dbReference type="NCBI Taxonomy" id="4460"/>
    <lineage>
        <taxon>Eukaryota</taxon>
        <taxon>Viridiplantae</taxon>
        <taxon>Streptophyta</taxon>
        <taxon>Embryophyta</taxon>
        <taxon>Tracheophyta</taxon>
        <taxon>Spermatophyta</taxon>
        <taxon>Magnoliopsida</taxon>
        <taxon>Liliopsida</taxon>
        <taxon>Araceae</taxon>
        <taxon>Aroideae</taxon>
        <taxon>Colocasieae</taxon>
        <taxon>Colocasia</taxon>
    </lineage>
</organism>
<dbReference type="Proteomes" id="UP000652761">
    <property type="component" value="Unassembled WGS sequence"/>
</dbReference>
<feature type="compositionally biased region" description="Low complexity" evidence="1">
    <location>
        <begin position="448"/>
        <end position="459"/>
    </location>
</feature>
<feature type="compositionally biased region" description="Low complexity" evidence="1">
    <location>
        <begin position="466"/>
        <end position="495"/>
    </location>
</feature>
<proteinExistence type="predicted"/>
<dbReference type="OrthoDB" id="6768573at2759"/>
<accession>A0A843X8F7</accession>
<name>A0A843X8F7_COLES</name>
<feature type="region of interest" description="Disordered" evidence="1">
    <location>
        <begin position="325"/>
        <end position="508"/>
    </location>
</feature>
<gene>
    <name evidence="2" type="ORF">Taro_048550</name>
</gene>
<evidence type="ECO:0000313" key="3">
    <source>
        <dbReference type="Proteomes" id="UP000652761"/>
    </source>
</evidence>
<protein>
    <submittedName>
        <fullName evidence="2">Uncharacterized protein</fullName>
    </submittedName>
</protein>
<sequence length="537" mass="56835">MAQVIIERMKSTAEAIWDRKNKLAVSLPYAHLLTRIFSHLEIDLKGELLEKMGQPIRSRNLKKSGFSLVGNAWTKISVVEEEEPPVPERRIENIAPDLIESIGRSTEDVIPPTVPAPAIIEDLVAEGAAHIEGELEDIHTEETPNVPEVEIAKKESHENLVAEVVAPGHTEDIQMIDAPAQGEPEILEEPDIQGEHAASAPADQFQESLVGSTSDDNVEPTVGSGGRGKGVAPEIPLLTRKAHHRSRKKKIHVHMEPAIARLNAHGEILCSLQLEVTSIFLSQSTGAKDIGAVKSELQVMRSELGSLKKLVTDLSDFVRVHLTAPAPPAPTQSMPEEVGPSEPSLKVLGPSGPSAEEVGPSEPSLKVLGPSGPYVVEDISTGPSGPFKPVELVAGPTGPQGSVEEAIVPPRPSESPNLQTPAPSSPPTSFTTPPAPETFKKPLPKHISSPTPFPTATSSSPPPSSSIPHPTSEAPLASSSSIGPSSAGPSSVGLSTQPPPTSSFGSFHLPTPPSFITIIHKVASVIPHSVHDIKDEF</sequence>
<comment type="caution">
    <text evidence="2">The sequence shown here is derived from an EMBL/GenBank/DDBJ whole genome shotgun (WGS) entry which is preliminary data.</text>
</comment>
<evidence type="ECO:0000256" key="1">
    <source>
        <dbReference type="SAM" id="MobiDB-lite"/>
    </source>
</evidence>
<dbReference type="AlphaFoldDB" id="A0A843X8F7"/>